<evidence type="ECO:0000313" key="3">
    <source>
        <dbReference type="EMBL" id="CEM62754.1"/>
    </source>
</evidence>
<dbReference type="InterPro" id="IPR037522">
    <property type="entry name" value="HD_GYP_dom"/>
</dbReference>
<dbReference type="PROSITE" id="PS51832">
    <property type="entry name" value="HD_GYP"/>
    <property type="match status" value="1"/>
</dbReference>
<dbReference type="Proteomes" id="UP000042527">
    <property type="component" value="Unassembled WGS sequence"/>
</dbReference>
<dbReference type="CDD" id="cd00077">
    <property type="entry name" value="HDc"/>
    <property type="match status" value="1"/>
</dbReference>
<dbReference type="GeneID" id="57753826"/>
<sequence>MLKRIKTSDLQLGMSFSAPVFFDDEQNMLLNKKEPIGQRELNALKNWDVPFIVTEGTIIQNTATSSPDQIKKIEPLYSEIKDSFLAEDRKQTKKIKSEPEPRPREKLKQPAKPKAKILLLPQSLKSSSIYENYCAIIYELHDILKKIQKKEDLPIRPTDTIAEELYTLTENNTNDMLQLVLNSDVKDYPFAKVAVHTAILCIPIAKKLNLPSQRIKDLVISALLHDIGMQQIPEETLKKKENLTLQESQMITAHTQYAQKYITDTLLYTNIIAQSVLQHHERWDGQGYPNGLSGQAIDLGARIIAVADAYVAMLMPRAYRSAMSGYQAMKNLLADNARRFDPEVIKAMIQVIGIYPIGSLVIMNTGALARIIAASATTPLKPTIRILIDEEGKTFLSENGQIIDLAANKALFIVKPVNIYTHAKNA</sequence>
<dbReference type="Pfam" id="PF13487">
    <property type="entry name" value="HD_5"/>
    <property type="match status" value="1"/>
</dbReference>
<name>A0A0B7GVN4_TREPH</name>
<dbReference type="SUPFAM" id="SSF109604">
    <property type="entry name" value="HD-domain/PDEase-like"/>
    <property type="match status" value="1"/>
</dbReference>
<gene>
    <name evidence="3" type="ORF">TPHV1_50014</name>
</gene>
<dbReference type="EMBL" id="CDNC01000045">
    <property type="protein sequence ID" value="CEM62754.1"/>
    <property type="molecule type" value="Genomic_DNA"/>
</dbReference>
<feature type="compositionally biased region" description="Basic and acidic residues" evidence="1">
    <location>
        <begin position="88"/>
        <end position="108"/>
    </location>
</feature>
<accession>A0A0B7GVN4</accession>
<protein>
    <submittedName>
        <fullName evidence="3">HD domain protein</fullName>
    </submittedName>
</protein>
<keyword evidence="4" id="KW-1185">Reference proteome</keyword>
<feature type="domain" description="HD-GYP" evidence="2">
    <location>
        <begin position="168"/>
        <end position="364"/>
    </location>
</feature>
<evidence type="ECO:0000259" key="2">
    <source>
        <dbReference type="PROSITE" id="PS51832"/>
    </source>
</evidence>
<dbReference type="InterPro" id="IPR003607">
    <property type="entry name" value="HD/PDEase_dom"/>
</dbReference>
<evidence type="ECO:0000256" key="1">
    <source>
        <dbReference type="SAM" id="MobiDB-lite"/>
    </source>
</evidence>
<dbReference type="RefSeq" id="WP_024751812.1">
    <property type="nucleotide sequence ID" value="NZ_CDNC01000045.1"/>
</dbReference>
<dbReference type="PANTHER" id="PTHR43155:SF2">
    <property type="entry name" value="CYCLIC DI-GMP PHOSPHODIESTERASE PA4108"/>
    <property type="match status" value="1"/>
</dbReference>
<evidence type="ECO:0000313" key="4">
    <source>
        <dbReference type="Proteomes" id="UP000042527"/>
    </source>
</evidence>
<dbReference type="Gene3D" id="1.10.3210.10">
    <property type="entry name" value="Hypothetical protein af1432"/>
    <property type="match status" value="1"/>
</dbReference>
<proteinExistence type="predicted"/>
<dbReference type="AlphaFoldDB" id="A0A0B7GVN4"/>
<feature type="region of interest" description="Disordered" evidence="1">
    <location>
        <begin position="88"/>
        <end position="110"/>
    </location>
</feature>
<dbReference type="OrthoDB" id="9781505at2"/>
<dbReference type="PANTHER" id="PTHR43155">
    <property type="entry name" value="CYCLIC DI-GMP PHOSPHODIESTERASE PA4108-RELATED"/>
    <property type="match status" value="1"/>
</dbReference>
<reference evidence="4" key="1">
    <citation type="submission" date="2015-01" db="EMBL/GenBank/DDBJ databases">
        <authorList>
            <person name="Manzoor Shahid"/>
            <person name="Zubair Saima"/>
        </authorList>
    </citation>
    <scope>NUCLEOTIDE SEQUENCE [LARGE SCALE GENOMIC DNA]</scope>
    <source>
        <strain evidence="4">V1</strain>
    </source>
</reference>
<dbReference type="SMART" id="SM00471">
    <property type="entry name" value="HDc"/>
    <property type="match status" value="1"/>
</dbReference>
<organism evidence="3 4">
    <name type="scientific">Treponema phagedenis</name>
    <dbReference type="NCBI Taxonomy" id="162"/>
    <lineage>
        <taxon>Bacteria</taxon>
        <taxon>Pseudomonadati</taxon>
        <taxon>Spirochaetota</taxon>
        <taxon>Spirochaetia</taxon>
        <taxon>Spirochaetales</taxon>
        <taxon>Treponemataceae</taxon>
        <taxon>Treponema</taxon>
    </lineage>
</organism>